<dbReference type="EMBL" id="SJPT01000006">
    <property type="protein sequence ID" value="TWU21747.1"/>
    <property type="molecule type" value="Genomic_DNA"/>
</dbReference>
<evidence type="ECO:0000313" key="2">
    <source>
        <dbReference type="Proteomes" id="UP000316304"/>
    </source>
</evidence>
<organism evidence="1 2">
    <name type="scientific">Novipirellula galeiformis</name>
    <dbReference type="NCBI Taxonomy" id="2528004"/>
    <lineage>
        <taxon>Bacteria</taxon>
        <taxon>Pseudomonadati</taxon>
        <taxon>Planctomycetota</taxon>
        <taxon>Planctomycetia</taxon>
        <taxon>Pirellulales</taxon>
        <taxon>Pirellulaceae</taxon>
        <taxon>Novipirellula</taxon>
    </lineage>
</organism>
<protein>
    <submittedName>
        <fullName evidence="1">Uncharacterized protein</fullName>
    </submittedName>
</protein>
<reference evidence="1 2" key="1">
    <citation type="submission" date="2019-02" db="EMBL/GenBank/DDBJ databases">
        <title>Deep-cultivation of Planctomycetes and their phenomic and genomic characterization uncovers novel biology.</title>
        <authorList>
            <person name="Wiegand S."/>
            <person name="Jogler M."/>
            <person name="Boedeker C."/>
            <person name="Pinto D."/>
            <person name="Vollmers J."/>
            <person name="Rivas-Marin E."/>
            <person name="Kohn T."/>
            <person name="Peeters S.H."/>
            <person name="Heuer A."/>
            <person name="Rast P."/>
            <person name="Oberbeckmann S."/>
            <person name="Bunk B."/>
            <person name="Jeske O."/>
            <person name="Meyerdierks A."/>
            <person name="Storesund J.E."/>
            <person name="Kallscheuer N."/>
            <person name="Luecker S."/>
            <person name="Lage O.M."/>
            <person name="Pohl T."/>
            <person name="Merkel B.J."/>
            <person name="Hornburger P."/>
            <person name="Mueller R.-W."/>
            <person name="Bruemmer F."/>
            <person name="Labrenz M."/>
            <person name="Spormann A.M."/>
            <person name="Op Den Camp H."/>
            <person name="Overmann J."/>
            <person name="Amann R."/>
            <person name="Jetten M.S.M."/>
            <person name="Mascher T."/>
            <person name="Medema M.H."/>
            <person name="Devos D.P."/>
            <person name="Kaster A.-K."/>
            <person name="Ovreas L."/>
            <person name="Rohde M."/>
            <person name="Galperin M.Y."/>
            <person name="Jogler C."/>
        </authorList>
    </citation>
    <scope>NUCLEOTIDE SEQUENCE [LARGE SCALE GENOMIC DNA]</scope>
    <source>
        <strain evidence="1 2">Pla52o</strain>
    </source>
</reference>
<name>A0A5C6CDD2_9BACT</name>
<dbReference type="AlphaFoldDB" id="A0A5C6CDD2"/>
<proteinExistence type="predicted"/>
<dbReference type="Proteomes" id="UP000316304">
    <property type="component" value="Unassembled WGS sequence"/>
</dbReference>
<comment type="caution">
    <text evidence="1">The sequence shown here is derived from an EMBL/GenBank/DDBJ whole genome shotgun (WGS) entry which is preliminary data.</text>
</comment>
<evidence type="ECO:0000313" key="1">
    <source>
        <dbReference type="EMBL" id="TWU21747.1"/>
    </source>
</evidence>
<gene>
    <name evidence="1" type="ORF">Pla52o_39340</name>
</gene>
<keyword evidence="2" id="KW-1185">Reference proteome</keyword>
<accession>A0A5C6CDD2</accession>
<sequence>MVPHELTKLIRGEPQEECINSRHFPKTPFRVKKIVDKLLLLGHCHRGDR</sequence>